<comment type="caution">
    <text evidence="13">The sequence shown here is derived from an EMBL/GenBank/DDBJ whole genome shotgun (WGS) entry which is preliminary data.</text>
</comment>
<evidence type="ECO:0000256" key="7">
    <source>
        <dbReference type="ARBA" id="ARBA00023008"/>
    </source>
</evidence>
<evidence type="ECO:0000259" key="12">
    <source>
        <dbReference type="Pfam" id="PF05425"/>
    </source>
</evidence>
<evidence type="ECO:0000256" key="6">
    <source>
        <dbReference type="ARBA" id="ARBA00022989"/>
    </source>
</evidence>
<dbReference type="InterPro" id="IPR014755">
    <property type="entry name" value="Cu-Rt/internalin_Ig-like"/>
</dbReference>
<dbReference type="GO" id="GO:0042597">
    <property type="term" value="C:periplasmic space"/>
    <property type="evidence" value="ECO:0007669"/>
    <property type="project" value="InterPro"/>
</dbReference>
<feature type="domain" description="CopC" evidence="11">
    <location>
        <begin position="16"/>
        <end position="107"/>
    </location>
</feature>
<evidence type="ECO:0000256" key="5">
    <source>
        <dbReference type="ARBA" id="ARBA00022729"/>
    </source>
</evidence>
<name>A0A940S3T0_9PROT</name>
<keyword evidence="8 9" id="KW-0472">Membrane</keyword>
<proteinExistence type="predicted"/>
<gene>
    <name evidence="13" type="ORF">J5Y10_00490</name>
</gene>
<feature type="transmembrane region" description="Helical" evidence="9">
    <location>
        <begin position="237"/>
        <end position="260"/>
    </location>
</feature>
<dbReference type="GO" id="GO:0005507">
    <property type="term" value="F:copper ion binding"/>
    <property type="evidence" value="ECO:0007669"/>
    <property type="project" value="InterPro"/>
</dbReference>
<dbReference type="InterPro" id="IPR032694">
    <property type="entry name" value="CopC/D"/>
</dbReference>
<feature type="transmembrane region" description="Helical" evidence="9">
    <location>
        <begin position="301"/>
        <end position="322"/>
    </location>
</feature>
<dbReference type="Gene3D" id="2.60.40.1220">
    <property type="match status" value="1"/>
</dbReference>
<dbReference type="PANTHER" id="PTHR34820:SF4">
    <property type="entry name" value="INNER MEMBRANE PROTEIN YEBZ"/>
    <property type="match status" value="1"/>
</dbReference>
<organism evidence="13 14">
    <name type="scientific">Roseomonas indoligenes</name>
    <dbReference type="NCBI Taxonomy" id="2820811"/>
    <lineage>
        <taxon>Bacteria</taxon>
        <taxon>Pseudomonadati</taxon>
        <taxon>Pseudomonadota</taxon>
        <taxon>Alphaproteobacteria</taxon>
        <taxon>Acetobacterales</taxon>
        <taxon>Roseomonadaceae</taxon>
        <taxon>Roseomonas</taxon>
    </lineage>
</organism>
<evidence type="ECO:0000313" key="14">
    <source>
        <dbReference type="Proteomes" id="UP000677537"/>
    </source>
</evidence>
<evidence type="ECO:0000313" key="13">
    <source>
        <dbReference type="EMBL" id="MBP0491249.1"/>
    </source>
</evidence>
<dbReference type="AlphaFoldDB" id="A0A940S3T0"/>
<evidence type="ECO:0000256" key="4">
    <source>
        <dbReference type="ARBA" id="ARBA00022723"/>
    </source>
</evidence>
<protein>
    <submittedName>
        <fullName evidence="13">Copper resistance protein CopC/CopD</fullName>
    </submittedName>
</protein>
<dbReference type="InterPro" id="IPR008457">
    <property type="entry name" value="Cu-R_CopD_dom"/>
</dbReference>
<dbReference type="PANTHER" id="PTHR34820">
    <property type="entry name" value="INNER MEMBRANE PROTEIN YEBZ"/>
    <property type="match status" value="1"/>
</dbReference>
<feature type="transmembrane region" description="Helical" evidence="9">
    <location>
        <begin position="334"/>
        <end position="355"/>
    </location>
</feature>
<feature type="transmembrane region" description="Helical" evidence="9">
    <location>
        <begin position="209"/>
        <end position="230"/>
    </location>
</feature>
<feature type="transmembrane region" description="Helical" evidence="9">
    <location>
        <begin position="165"/>
        <end position="189"/>
    </location>
</feature>
<dbReference type="GO" id="GO:0006825">
    <property type="term" value="P:copper ion transport"/>
    <property type="evidence" value="ECO:0007669"/>
    <property type="project" value="InterPro"/>
</dbReference>
<evidence type="ECO:0000256" key="3">
    <source>
        <dbReference type="ARBA" id="ARBA00022692"/>
    </source>
</evidence>
<keyword evidence="4" id="KW-0479">Metal-binding</keyword>
<feature type="transmembrane region" description="Helical" evidence="9">
    <location>
        <begin position="266"/>
        <end position="289"/>
    </location>
</feature>
<dbReference type="InterPro" id="IPR007348">
    <property type="entry name" value="CopC_dom"/>
</dbReference>
<evidence type="ECO:0000259" key="11">
    <source>
        <dbReference type="Pfam" id="PF04234"/>
    </source>
</evidence>
<evidence type="ECO:0000256" key="8">
    <source>
        <dbReference type="ARBA" id="ARBA00023136"/>
    </source>
</evidence>
<dbReference type="GO" id="GO:0046688">
    <property type="term" value="P:response to copper ion"/>
    <property type="evidence" value="ECO:0007669"/>
    <property type="project" value="InterPro"/>
</dbReference>
<feature type="chain" id="PRO_5037230051" evidence="10">
    <location>
        <begin position="18"/>
        <end position="527"/>
    </location>
</feature>
<dbReference type="InterPro" id="IPR014756">
    <property type="entry name" value="Ig_E-set"/>
</dbReference>
<accession>A0A940S3T0</accession>
<evidence type="ECO:0000256" key="10">
    <source>
        <dbReference type="SAM" id="SignalP"/>
    </source>
</evidence>
<dbReference type="Pfam" id="PF05425">
    <property type="entry name" value="CopD"/>
    <property type="match status" value="1"/>
</dbReference>
<evidence type="ECO:0000256" key="1">
    <source>
        <dbReference type="ARBA" id="ARBA00004651"/>
    </source>
</evidence>
<dbReference type="RefSeq" id="WP_209369727.1">
    <property type="nucleotide sequence ID" value="NZ_JAGIZA010000001.1"/>
</dbReference>
<reference evidence="13" key="1">
    <citation type="submission" date="2021-03" db="EMBL/GenBank/DDBJ databases">
        <authorList>
            <person name="So Y."/>
        </authorList>
    </citation>
    <scope>NUCLEOTIDE SEQUENCE</scope>
    <source>
        <strain evidence="13">SG15</strain>
    </source>
</reference>
<evidence type="ECO:0000256" key="2">
    <source>
        <dbReference type="ARBA" id="ARBA00022475"/>
    </source>
</evidence>
<keyword evidence="14" id="KW-1185">Reference proteome</keyword>
<dbReference type="SUPFAM" id="SSF81296">
    <property type="entry name" value="E set domains"/>
    <property type="match status" value="1"/>
</dbReference>
<keyword evidence="5 10" id="KW-0732">Signal</keyword>
<dbReference type="EMBL" id="JAGIZA010000001">
    <property type="protein sequence ID" value="MBP0491249.1"/>
    <property type="molecule type" value="Genomic_DNA"/>
</dbReference>
<feature type="transmembrane region" description="Helical" evidence="9">
    <location>
        <begin position="134"/>
        <end position="153"/>
    </location>
</feature>
<comment type="subcellular location">
    <subcellularLocation>
        <location evidence="1">Cell membrane</location>
        <topology evidence="1">Multi-pass membrane protein</topology>
    </subcellularLocation>
</comment>
<keyword evidence="7" id="KW-0186">Copper</keyword>
<keyword evidence="2" id="KW-1003">Cell membrane</keyword>
<dbReference type="GO" id="GO:0005886">
    <property type="term" value="C:plasma membrane"/>
    <property type="evidence" value="ECO:0007669"/>
    <property type="project" value="UniProtKB-SubCell"/>
</dbReference>
<dbReference type="Pfam" id="PF04234">
    <property type="entry name" value="CopC"/>
    <property type="match status" value="1"/>
</dbReference>
<keyword evidence="6 9" id="KW-1133">Transmembrane helix</keyword>
<keyword evidence="3 9" id="KW-0812">Transmembrane</keyword>
<sequence length="527" mass="53801">MALLLCFATVTGAWAHASLVEANPPDGATLQGSPPSLALRFDEEVRLLDLHLVGPNGPVTLAGVAHGVGDLLSARLPPDLPNGTYLASWRIVSADGHPVGGSLAFGVRAAPVTRSAPSDDAGTAWSTAGEVLRFLFYVAFALGAGGALFRALVQEVGRGERRGMAAAALGGVVLALLTLPVQGGAMLAAPFPSGLSDPGMIVAASTSTVFLRCLVAAAGMALVATSLIVAGKVARAAGVLGTVIAAVGLSLSGHAAAGGAAMQALLAAHALVAAYWLGAFWPLLVLLAREGSRASPAVRRFAALAIPAVAVLLVSGAIQALRHMPAWDALVTTTYGQLVLAKILGASLLLILAAVNHLRLTPALPTQGPAALSRSIKAEGLIGLAVLGITAVLSATSPHAAQTGDAGHVHAVHRHKEGTERNATARVSGWTVHLLVSPGLTGSNRITLRLERDGHPEGPAEVWLELSQEGAGVVGLRRRMSPTQPGTFVHEGPELAIPGPWKARVELLVSDFEQISAFLEFDVAAGR</sequence>
<evidence type="ECO:0000256" key="9">
    <source>
        <dbReference type="SAM" id="Phobius"/>
    </source>
</evidence>
<feature type="signal peptide" evidence="10">
    <location>
        <begin position="1"/>
        <end position="17"/>
    </location>
</feature>
<dbReference type="Proteomes" id="UP000677537">
    <property type="component" value="Unassembled WGS sequence"/>
</dbReference>
<feature type="domain" description="Copper resistance protein D" evidence="12">
    <location>
        <begin position="297"/>
        <end position="393"/>
    </location>
</feature>